<dbReference type="NCBIfam" id="TIGR00599">
    <property type="entry name" value="rad18"/>
    <property type="match status" value="1"/>
</dbReference>
<evidence type="ECO:0000256" key="5">
    <source>
        <dbReference type="ARBA" id="ARBA00012483"/>
    </source>
</evidence>
<feature type="region of interest" description="Disordered" evidence="19">
    <location>
        <begin position="190"/>
        <end position="234"/>
    </location>
</feature>
<dbReference type="GO" id="GO:0061630">
    <property type="term" value="F:ubiquitin protein ligase activity"/>
    <property type="evidence" value="ECO:0007669"/>
    <property type="project" value="UniProtKB-UniRule"/>
</dbReference>
<comment type="subcellular location">
    <subcellularLocation>
        <location evidence="2 18">Nucleus</location>
    </subcellularLocation>
</comment>
<dbReference type="FunFam" id="3.30.40.10:FF:000172">
    <property type="entry name" value="E3 ubiquitin-protein ligase RAD18"/>
    <property type="match status" value="1"/>
</dbReference>
<evidence type="ECO:0000256" key="10">
    <source>
        <dbReference type="ARBA" id="ARBA00022771"/>
    </source>
</evidence>
<feature type="domain" description="SAP" evidence="21">
    <location>
        <begin position="237"/>
        <end position="271"/>
    </location>
</feature>
<keyword evidence="15 18" id="KW-0539">Nucleus</keyword>
<dbReference type="SMART" id="SM00734">
    <property type="entry name" value="ZnF_Rad18"/>
    <property type="match status" value="1"/>
</dbReference>
<dbReference type="EC" id="2.3.2.27" evidence="5 18"/>
<evidence type="ECO:0000256" key="14">
    <source>
        <dbReference type="ARBA" id="ARBA00023204"/>
    </source>
</evidence>
<accession>A0A9P4R6K5</accession>
<dbReference type="InterPro" id="IPR013083">
    <property type="entry name" value="Znf_RING/FYVE/PHD"/>
</dbReference>
<comment type="caution">
    <text evidence="23">The sequence shown here is derived from an EMBL/GenBank/DDBJ whole genome shotgun (WGS) entry which is preliminary data.</text>
</comment>
<feature type="compositionally biased region" description="Low complexity" evidence="19">
    <location>
        <begin position="204"/>
        <end position="217"/>
    </location>
</feature>
<keyword evidence="13 18" id="KW-0238">DNA-binding</keyword>
<organism evidence="23 24">
    <name type="scientific">Polyplosphaeria fusca</name>
    <dbReference type="NCBI Taxonomy" id="682080"/>
    <lineage>
        <taxon>Eukaryota</taxon>
        <taxon>Fungi</taxon>
        <taxon>Dikarya</taxon>
        <taxon>Ascomycota</taxon>
        <taxon>Pezizomycotina</taxon>
        <taxon>Dothideomycetes</taxon>
        <taxon>Pleosporomycetidae</taxon>
        <taxon>Pleosporales</taxon>
        <taxon>Tetraplosphaeriaceae</taxon>
        <taxon>Polyplosphaeria</taxon>
    </lineage>
</organism>
<evidence type="ECO:0000256" key="2">
    <source>
        <dbReference type="ARBA" id="ARBA00004123"/>
    </source>
</evidence>
<evidence type="ECO:0000256" key="7">
    <source>
        <dbReference type="ARBA" id="ARBA00022679"/>
    </source>
</evidence>
<dbReference type="GO" id="GO:0006513">
    <property type="term" value="P:protein monoubiquitination"/>
    <property type="evidence" value="ECO:0007669"/>
    <property type="project" value="InterPro"/>
</dbReference>
<keyword evidence="14 17" id="KW-0234">DNA repair</keyword>
<dbReference type="Proteomes" id="UP000799444">
    <property type="component" value="Unassembled WGS sequence"/>
</dbReference>
<keyword evidence="10 16" id="KW-0863">Zinc-finger</keyword>
<keyword evidence="8 18" id="KW-0479">Metal-binding</keyword>
<feature type="domain" description="RING-type" evidence="20">
    <location>
        <begin position="29"/>
        <end position="68"/>
    </location>
</feature>
<sequence>MNSFDVPDSTDWSRTALPLFEPLEASLRCEVCKEFYVNPVITTSCSHTFCSICIRRCLSTDGRCPACKTNVSTHQLLPNIAVRDLVKHFEEARPKALDLARREHNADQPNNKRKLDESDIEQNDLGSRTRLRRTRTRIIADGLQRDPIEVPDSEGEDDGAYVPDHLPEGVVRCPICQTPMKEEQVFSHLEDCPSEVSQSAGNGRQTRSTTNNASSRSTQRRQNEPSPTPTRLPQLNYHLLKDVALKKKLQELGIPTWGKSQLLIRRHTEWLHLWNSNCDSENPRPKKQLLQDLENWERTSGGRAASTESKIMQKDFNGQMHASVHKDQFSALIESARKKREAVEQDQTQGEAHSTTGEDSAEQQSELQSKPYEGNNEALATIREKVAAVNRSGSTLASLEAGATSPTTLARTATSSHLNPFGSPSKIVPMFEMPAEPVVDAESSTTFQ</sequence>
<evidence type="ECO:0000256" key="4">
    <source>
        <dbReference type="ARBA" id="ARBA00009506"/>
    </source>
</evidence>
<feature type="domain" description="UBZ4-type" evidence="22">
    <location>
        <begin position="170"/>
        <end position="197"/>
    </location>
</feature>
<dbReference type="InterPro" id="IPR004580">
    <property type="entry name" value="Rad18_fungi"/>
</dbReference>
<dbReference type="Pfam" id="PF02037">
    <property type="entry name" value="SAP"/>
    <property type="match status" value="1"/>
</dbReference>
<feature type="compositionally biased region" description="Polar residues" evidence="19">
    <location>
        <begin position="404"/>
        <end position="418"/>
    </location>
</feature>
<evidence type="ECO:0000256" key="15">
    <source>
        <dbReference type="ARBA" id="ARBA00023242"/>
    </source>
</evidence>
<dbReference type="EMBL" id="ML996106">
    <property type="protein sequence ID" value="KAF2739025.1"/>
    <property type="molecule type" value="Genomic_DNA"/>
</dbReference>
<dbReference type="AlphaFoldDB" id="A0A9P4R6K5"/>
<dbReference type="InterPro" id="IPR003034">
    <property type="entry name" value="SAP_dom"/>
</dbReference>
<keyword evidence="24" id="KW-1185">Reference proteome</keyword>
<evidence type="ECO:0000256" key="6">
    <source>
        <dbReference type="ARBA" id="ARBA00015551"/>
    </source>
</evidence>
<feature type="region of interest" description="Disordered" evidence="19">
    <location>
        <begin position="143"/>
        <end position="163"/>
    </location>
</feature>
<evidence type="ECO:0000256" key="1">
    <source>
        <dbReference type="ARBA" id="ARBA00000900"/>
    </source>
</evidence>
<evidence type="ECO:0000256" key="8">
    <source>
        <dbReference type="ARBA" id="ARBA00022723"/>
    </source>
</evidence>
<dbReference type="GO" id="GO:0006301">
    <property type="term" value="P:DNA damage tolerance"/>
    <property type="evidence" value="ECO:0007669"/>
    <property type="project" value="InterPro"/>
</dbReference>
<dbReference type="SMART" id="SM00513">
    <property type="entry name" value="SAP"/>
    <property type="match status" value="1"/>
</dbReference>
<dbReference type="PANTHER" id="PTHR14134">
    <property type="entry name" value="E3 UBIQUITIN-PROTEIN LIGASE RAD18"/>
    <property type="match status" value="1"/>
</dbReference>
<gene>
    <name evidence="23" type="ORF">EJ04DRAFT_573462</name>
</gene>
<evidence type="ECO:0000256" key="17">
    <source>
        <dbReference type="PROSITE-ProRule" id="PRU01256"/>
    </source>
</evidence>
<dbReference type="GO" id="GO:0005634">
    <property type="term" value="C:nucleus"/>
    <property type="evidence" value="ECO:0007669"/>
    <property type="project" value="UniProtKB-SubCell"/>
</dbReference>
<comment type="function">
    <text evidence="18">E3 RING-finger protein, member of the UBC2/RAD6 epistasis group. Associates to the E2 ubiquitin conjugating enzyme UBC2/RAD6 to form the UBC2-RAD18 ubiquitin ligase complex involved in postreplicative repair (PRR) of damaged DNA.</text>
</comment>
<feature type="compositionally biased region" description="Polar residues" evidence="19">
    <location>
        <begin position="345"/>
        <end position="368"/>
    </location>
</feature>
<dbReference type="GO" id="GO:0008270">
    <property type="term" value="F:zinc ion binding"/>
    <property type="evidence" value="ECO:0007669"/>
    <property type="project" value="UniProtKB-KW"/>
</dbReference>
<dbReference type="SUPFAM" id="SSF57850">
    <property type="entry name" value="RING/U-box"/>
    <property type="match status" value="1"/>
</dbReference>
<evidence type="ECO:0000256" key="9">
    <source>
        <dbReference type="ARBA" id="ARBA00022763"/>
    </source>
</evidence>
<feature type="region of interest" description="Disordered" evidence="19">
    <location>
        <begin position="337"/>
        <end position="372"/>
    </location>
</feature>
<dbReference type="InterPro" id="IPR006642">
    <property type="entry name" value="Rad18_UBZ4"/>
</dbReference>
<feature type="compositionally biased region" description="Acidic residues" evidence="19">
    <location>
        <begin position="149"/>
        <end position="159"/>
    </location>
</feature>
<evidence type="ECO:0000313" key="23">
    <source>
        <dbReference type="EMBL" id="KAF2739025.1"/>
    </source>
</evidence>
<dbReference type="PANTHER" id="PTHR14134:SF2">
    <property type="entry name" value="E3 UBIQUITIN-PROTEIN LIGASE RAD18"/>
    <property type="match status" value="1"/>
</dbReference>
<protein>
    <recommendedName>
        <fullName evidence="6 18">Postreplication repair E3 ubiquitin-protein ligase RAD18</fullName>
        <ecNumber evidence="5 18">2.3.2.27</ecNumber>
    </recommendedName>
    <alternativeName>
        <fullName evidence="18">RING-type E3 ubiquitin transferase RAD18</fullName>
    </alternativeName>
</protein>
<dbReference type="GO" id="GO:0006281">
    <property type="term" value="P:DNA repair"/>
    <property type="evidence" value="ECO:0007669"/>
    <property type="project" value="UniProtKB-KW"/>
</dbReference>
<evidence type="ECO:0000256" key="19">
    <source>
        <dbReference type="SAM" id="MobiDB-lite"/>
    </source>
</evidence>
<dbReference type="PROSITE" id="PS51908">
    <property type="entry name" value="ZF_UBZ4"/>
    <property type="match status" value="1"/>
</dbReference>
<dbReference type="GO" id="GO:0003697">
    <property type="term" value="F:single-stranded DNA binding"/>
    <property type="evidence" value="ECO:0007669"/>
    <property type="project" value="UniProtKB-UniRule"/>
</dbReference>
<evidence type="ECO:0000256" key="18">
    <source>
        <dbReference type="RuleBase" id="RU368093"/>
    </source>
</evidence>
<feature type="region of interest" description="Disordered" evidence="19">
    <location>
        <begin position="99"/>
        <end position="128"/>
    </location>
</feature>
<evidence type="ECO:0000256" key="16">
    <source>
        <dbReference type="PROSITE-ProRule" id="PRU00175"/>
    </source>
</evidence>
<evidence type="ECO:0000313" key="24">
    <source>
        <dbReference type="Proteomes" id="UP000799444"/>
    </source>
</evidence>
<dbReference type="GO" id="GO:0097505">
    <property type="term" value="C:Rad6-Rad18 complex"/>
    <property type="evidence" value="ECO:0007669"/>
    <property type="project" value="TreeGrafter"/>
</dbReference>
<dbReference type="PROSITE" id="PS50800">
    <property type="entry name" value="SAP"/>
    <property type="match status" value="1"/>
</dbReference>
<name>A0A9P4R6K5_9PLEO</name>
<dbReference type="PROSITE" id="PS50089">
    <property type="entry name" value="ZF_RING_2"/>
    <property type="match status" value="1"/>
</dbReference>
<proteinExistence type="inferred from homology"/>
<dbReference type="InterPro" id="IPR039577">
    <property type="entry name" value="Rad18"/>
</dbReference>
<keyword evidence="11 18" id="KW-0833">Ubl conjugation pathway</keyword>
<evidence type="ECO:0000256" key="11">
    <source>
        <dbReference type="ARBA" id="ARBA00022786"/>
    </source>
</evidence>
<dbReference type="PROSITE" id="PS00518">
    <property type="entry name" value="ZF_RING_1"/>
    <property type="match status" value="1"/>
</dbReference>
<comment type="pathway">
    <text evidence="3 18">Protein modification; protein ubiquitination.</text>
</comment>
<dbReference type="InterPro" id="IPR017907">
    <property type="entry name" value="Znf_RING_CS"/>
</dbReference>
<evidence type="ECO:0000256" key="12">
    <source>
        <dbReference type="ARBA" id="ARBA00022833"/>
    </source>
</evidence>
<dbReference type="InterPro" id="IPR001841">
    <property type="entry name" value="Znf_RING"/>
</dbReference>
<evidence type="ECO:0000256" key="13">
    <source>
        <dbReference type="ARBA" id="ARBA00023125"/>
    </source>
</evidence>
<reference evidence="23" key="1">
    <citation type="journal article" date="2020" name="Stud. Mycol.">
        <title>101 Dothideomycetes genomes: a test case for predicting lifestyles and emergence of pathogens.</title>
        <authorList>
            <person name="Haridas S."/>
            <person name="Albert R."/>
            <person name="Binder M."/>
            <person name="Bloem J."/>
            <person name="Labutti K."/>
            <person name="Salamov A."/>
            <person name="Andreopoulos B."/>
            <person name="Baker S."/>
            <person name="Barry K."/>
            <person name="Bills G."/>
            <person name="Bluhm B."/>
            <person name="Cannon C."/>
            <person name="Castanera R."/>
            <person name="Culley D."/>
            <person name="Daum C."/>
            <person name="Ezra D."/>
            <person name="Gonzalez J."/>
            <person name="Henrissat B."/>
            <person name="Kuo A."/>
            <person name="Liang C."/>
            <person name="Lipzen A."/>
            <person name="Lutzoni F."/>
            <person name="Magnuson J."/>
            <person name="Mondo S."/>
            <person name="Nolan M."/>
            <person name="Ohm R."/>
            <person name="Pangilinan J."/>
            <person name="Park H.-J."/>
            <person name="Ramirez L."/>
            <person name="Alfaro M."/>
            <person name="Sun H."/>
            <person name="Tritt A."/>
            <person name="Yoshinaga Y."/>
            <person name="Zwiers L.-H."/>
            <person name="Turgeon B."/>
            <person name="Goodwin S."/>
            <person name="Spatafora J."/>
            <person name="Crous P."/>
            <person name="Grigoriev I."/>
        </authorList>
    </citation>
    <scope>NUCLEOTIDE SEQUENCE</scope>
    <source>
        <strain evidence="23">CBS 125425</strain>
    </source>
</reference>
<evidence type="ECO:0000259" key="20">
    <source>
        <dbReference type="PROSITE" id="PS50089"/>
    </source>
</evidence>
<comment type="similarity">
    <text evidence="4 18">Belongs to the RAD18 family.</text>
</comment>
<keyword evidence="9 17" id="KW-0227">DNA damage</keyword>
<dbReference type="SMART" id="SM00184">
    <property type="entry name" value="RING"/>
    <property type="match status" value="1"/>
</dbReference>
<evidence type="ECO:0000259" key="22">
    <source>
        <dbReference type="PROSITE" id="PS51908"/>
    </source>
</evidence>
<dbReference type="Gene3D" id="3.30.40.10">
    <property type="entry name" value="Zinc/RING finger domain, C3HC4 (zinc finger)"/>
    <property type="match status" value="1"/>
</dbReference>
<keyword evidence="12 18" id="KW-0862">Zinc</keyword>
<comment type="subunit">
    <text evidence="18">Interacts with E2 UBC2, forming a complex with ubiquitin ligase activity.</text>
</comment>
<dbReference type="Pfam" id="PF13923">
    <property type="entry name" value="zf-C3HC4_2"/>
    <property type="match status" value="1"/>
</dbReference>
<evidence type="ECO:0000259" key="21">
    <source>
        <dbReference type="PROSITE" id="PS50800"/>
    </source>
</evidence>
<feature type="region of interest" description="Disordered" evidence="19">
    <location>
        <begin position="399"/>
        <end position="426"/>
    </location>
</feature>
<evidence type="ECO:0000256" key="3">
    <source>
        <dbReference type="ARBA" id="ARBA00004906"/>
    </source>
</evidence>
<dbReference type="OrthoDB" id="9049620at2759"/>
<keyword evidence="7 18" id="KW-0808">Transferase</keyword>
<comment type="catalytic activity">
    <reaction evidence="1 18">
        <text>S-ubiquitinyl-[E2 ubiquitin-conjugating enzyme]-L-cysteine + [acceptor protein]-L-lysine = [E2 ubiquitin-conjugating enzyme]-L-cysteine + N(6)-ubiquitinyl-[acceptor protein]-L-lysine.</text>
        <dbReference type="EC" id="2.3.2.27"/>
    </reaction>
</comment>